<organism evidence="2 3">
    <name type="scientific">Seminavis robusta</name>
    <dbReference type="NCBI Taxonomy" id="568900"/>
    <lineage>
        <taxon>Eukaryota</taxon>
        <taxon>Sar</taxon>
        <taxon>Stramenopiles</taxon>
        <taxon>Ochrophyta</taxon>
        <taxon>Bacillariophyta</taxon>
        <taxon>Bacillariophyceae</taxon>
        <taxon>Bacillariophycidae</taxon>
        <taxon>Naviculales</taxon>
        <taxon>Naviculaceae</taxon>
        <taxon>Seminavis</taxon>
    </lineage>
</organism>
<feature type="compositionally biased region" description="Acidic residues" evidence="1">
    <location>
        <begin position="41"/>
        <end position="69"/>
    </location>
</feature>
<accession>A0A9N8ES56</accession>
<feature type="region of interest" description="Disordered" evidence="1">
    <location>
        <begin position="671"/>
        <end position="742"/>
    </location>
</feature>
<dbReference type="Proteomes" id="UP001153069">
    <property type="component" value="Unassembled WGS sequence"/>
</dbReference>
<feature type="compositionally biased region" description="Polar residues" evidence="1">
    <location>
        <begin position="724"/>
        <end position="733"/>
    </location>
</feature>
<comment type="caution">
    <text evidence="2">The sequence shown here is derived from an EMBL/GenBank/DDBJ whole genome shotgun (WGS) entry which is preliminary data.</text>
</comment>
<feature type="compositionally biased region" description="Low complexity" evidence="1">
    <location>
        <begin position="671"/>
        <end position="723"/>
    </location>
</feature>
<dbReference type="EMBL" id="CAICTM010001529">
    <property type="protein sequence ID" value="CAB9524389.1"/>
    <property type="molecule type" value="Genomic_DNA"/>
</dbReference>
<feature type="compositionally biased region" description="Basic and acidic residues" evidence="1">
    <location>
        <begin position="1"/>
        <end position="10"/>
    </location>
</feature>
<reference evidence="2" key="1">
    <citation type="submission" date="2020-06" db="EMBL/GenBank/DDBJ databases">
        <authorList>
            <consortium name="Plant Systems Biology data submission"/>
        </authorList>
    </citation>
    <scope>NUCLEOTIDE SEQUENCE</scope>
    <source>
        <strain evidence="2">D6</strain>
    </source>
</reference>
<name>A0A9N8ES56_9STRA</name>
<protein>
    <submittedName>
        <fullName evidence="2">Uncharacterized protein</fullName>
    </submittedName>
</protein>
<sequence length="756" mass="78880">MRAFNEEHQDVQGASEDCRPANFCTMRRGQGNDLEARTATEDDLSDDDSSEEEQSSQEGAFDEDDDLEGQYDQNSFCSDDDGKDGMIDHSGREHAIRTTIVDLIKEKFTNAGFQQFLAMLAWCIKCIISKAGRSGGDTDEKLEVVMEVVDSIQVDHGGHHLLAQLGQSTQSLAGGGTASSGASSAGGAAGGAGAGSAQTSAAVVSQMATQAAASAAGASSTAVTSTAAAITTTIAGAVASVGVASQVGMTVGIAAVAATAMSGGVVGIHNTTSANVTTATADLFVPPTCSFASQLKRGVVELTIQGLSEDALSQHQESLEVLFRDLYNNITGMCLDPFSRVLHSAELQSWSAEDRVVFLEDLMPDLANGTATNKTTPTPLIVPVVTTTWVATVACDGCPDHEPLFELPMEVEASLGSMNSSVVGMNHNNVTLLQANSTSTTSSSGNSSSVSNSSKLSGRHLQMQAYIDMTQFLHLLAASFSYKVDLELSEAFTSRNGGYESSAGPEQLDTTGSVQVIFAASMAASLDGDAGDLPREVVLAVDQEAIQSYIEAVVANGGIFMAPFISDDLSTLSLCVSHEQQETPEDQELCKMLRKLFTSGNSKEGVTIDYDALAACLETPADWSCQRVLAAALEAISTARANGIMDKSFEGFDSSDTAGFKIIIIETAETSSPVAEPSSAPSEAPSLAPTETPSLAPSETPSLAPSETPSSAPSETPSSAPSEVTASPSTGPSQPLDEGTSHAYERDWKQFWLPFF</sequence>
<proteinExistence type="predicted"/>
<keyword evidence="3" id="KW-1185">Reference proteome</keyword>
<gene>
    <name evidence="2" type="ORF">SEMRO_1531_G280210.1</name>
</gene>
<feature type="region of interest" description="Disordered" evidence="1">
    <location>
        <begin position="1"/>
        <end position="89"/>
    </location>
</feature>
<evidence type="ECO:0000256" key="1">
    <source>
        <dbReference type="SAM" id="MobiDB-lite"/>
    </source>
</evidence>
<evidence type="ECO:0000313" key="3">
    <source>
        <dbReference type="Proteomes" id="UP001153069"/>
    </source>
</evidence>
<dbReference type="AlphaFoldDB" id="A0A9N8ES56"/>
<evidence type="ECO:0000313" key="2">
    <source>
        <dbReference type="EMBL" id="CAB9524389.1"/>
    </source>
</evidence>